<dbReference type="Gene3D" id="3.30.420.10">
    <property type="entry name" value="Ribonuclease H-like superfamily/Ribonuclease H"/>
    <property type="match status" value="1"/>
</dbReference>
<reference evidence="2 3" key="1">
    <citation type="journal article" date="2022" name="Allergy">
        <title>Genome assembly and annotation of Periplaneta americana reveal a comprehensive cockroach allergen profile.</title>
        <authorList>
            <person name="Wang L."/>
            <person name="Xiong Q."/>
            <person name="Saelim N."/>
            <person name="Wang L."/>
            <person name="Nong W."/>
            <person name="Wan A.T."/>
            <person name="Shi M."/>
            <person name="Liu X."/>
            <person name="Cao Q."/>
            <person name="Hui J.H.L."/>
            <person name="Sookrung N."/>
            <person name="Leung T.F."/>
            <person name="Tungtrongchitr A."/>
            <person name="Tsui S.K.W."/>
        </authorList>
    </citation>
    <scope>NUCLEOTIDE SEQUENCE [LARGE SCALE GENOMIC DNA]</scope>
    <source>
        <strain evidence="2">PWHHKU_190912</strain>
    </source>
</reference>
<dbReference type="PANTHER" id="PTHR24092">
    <property type="entry name" value="PROBABLE PHOSPHOLIPID-TRANSPORTING ATPASE"/>
    <property type="match status" value="1"/>
</dbReference>
<dbReference type="InterPro" id="IPR036397">
    <property type="entry name" value="RNaseH_sf"/>
</dbReference>
<keyword evidence="3" id="KW-1185">Reference proteome</keyword>
<evidence type="ECO:0000313" key="3">
    <source>
        <dbReference type="Proteomes" id="UP001148838"/>
    </source>
</evidence>
<name>A0ABQ8SQF3_PERAM</name>
<dbReference type="PANTHER" id="PTHR24092:SF218">
    <property type="entry name" value="PHOSPHOLIPID-TRANSPORTING ATPASE"/>
    <property type="match status" value="1"/>
</dbReference>
<dbReference type="InterPro" id="IPR008250">
    <property type="entry name" value="ATPase_P-typ_transduc_dom_A_sf"/>
</dbReference>
<gene>
    <name evidence="2" type="ORF">ANN_18584</name>
</gene>
<comment type="caution">
    <text evidence="2">The sequence shown here is derived from an EMBL/GenBank/DDBJ whole genome shotgun (WGS) entry which is preliminary data.</text>
</comment>
<feature type="domain" description="P-type ATPase A" evidence="1">
    <location>
        <begin position="127"/>
        <end position="181"/>
    </location>
</feature>
<dbReference type="Gene3D" id="2.70.150.10">
    <property type="entry name" value="Calcium-transporting ATPase, cytoplasmic transduction domain A"/>
    <property type="match status" value="1"/>
</dbReference>
<dbReference type="InterPro" id="IPR059000">
    <property type="entry name" value="ATPase_P-type_domA"/>
</dbReference>
<protein>
    <recommendedName>
        <fullName evidence="1">P-type ATPase A domain-containing protein</fullName>
    </recommendedName>
</protein>
<dbReference type="SUPFAM" id="SSF81653">
    <property type="entry name" value="Calcium ATPase, transduction domain A"/>
    <property type="match status" value="1"/>
</dbReference>
<proteinExistence type="predicted"/>
<evidence type="ECO:0000259" key="1">
    <source>
        <dbReference type="Pfam" id="PF00122"/>
    </source>
</evidence>
<organism evidence="2 3">
    <name type="scientific">Periplaneta americana</name>
    <name type="common">American cockroach</name>
    <name type="synonym">Blatta americana</name>
    <dbReference type="NCBI Taxonomy" id="6978"/>
    <lineage>
        <taxon>Eukaryota</taxon>
        <taxon>Metazoa</taxon>
        <taxon>Ecdysozoa</taxon>
        <taxon>Arthropoda</taxon>
        <taxon>Hexapoda</taxon>
        <taxon>Insecta</taxon>
        <taxon>Pterygota</taxon>
        <taxon>Neoptera</taxon>
        <taxon>Polyneoptera</taxon>
        <taxon>Dictyoptera</taxon>
        <taxon>Blattodea</taxon>
        <taxon>Blattoidea</taxon>
        <taxon>Blattidae</taxon>
        <taxon>Blattinae</taxon>
        <taxon>Periplaneta</taxon>
    </lineage>
</organism>
<sequence>MADLREGGNEPAALYSSDLEISGYHLFGSVKELLQGQHYEMLEDIQKAVHHCLREAGTDFCRKEFFKLTEWEKYGSTEISQNFASVAQITTYTVAMTATDPSSSFVPIPLQRDVIVVHRSGEIRNTLEEERYKKVLWKDVRVGDLIHLSNNEVIPADILLLRSSDPHGLCYLDTCNLDGETNLKQREVARGFTERAYQVIRLRMGLALPGLRQYGPPVSIGFTNATLTGQSAQNGPKQV</sequence>
<dbReference type="EMBL" id="JAJSOF020000023">
    <property type="protein sequence ID" value="KAJ4435961.1"/>
    <property type="molecule type" value="Genomic_DNA"/>
</dbReference>
<dbReference type="Proteomes" id="UP001148838">
    <property type="component" value="Unassembled WGS sequence"/>
</dbReference>
<evidence type="ECO:0000313" key="2">
    <source>
        <dbReference type="EMBL" id="KAJ4435961.1"/>
    </source>
</evidence>
<accession>A0ABQ8SQF3</accession>
<dbReference type="Pfam" id="PF00122">
    <property type="entry name" value="E1-E2_ATPase"/>
    <property type="match status" value="1"/>
</dbReference>